<proteinExistence type="predicted"/>
<evidence type="ECO:0000313" key="3">
    <source>
        <dbReference type="Proteomes" id="UP000762676"/>
    </source>
</evidence>
<evidence type="ECO:0000313" key="2">
    <source>
        <dbReference type="EMBL" id="GFS06041.1"/>
    </source>
</evidence>
<protein>
    <submittedName>
        <fullName evidence="2">Uncharacterized protein</fullName>
    </submittedName>
</protein>
<feature type="region of interest" description="Disordered" evidence="1">
    <location>
        <begin position="1"/>
        <end position="62"/>
    </location>
</feature>
<name>A0AAV4IAC1_9GAST</name>
<evidence type="ECO:0000256" key="1">
    <source>
        <dbReference type="SAM" id="MobiDB-lite"/>
    </source>
</evidence>
<keyword evidence="3" id="KW-1185">Reference proteome</keyword>
<feature type="compositionally biased region" description="Basic and acidic residues" evidence="1">
    <location>
        <begin position="37"/>
        <end position="47"/>
    </location>
</feature>
<sequence>MVEPNWPGSRRSEKKNHQKYSQNAEMKINNTAARRPVVPDKTVDFKRQGPSQEDEAHKGGPFASQCSDWDASAASRILAVSLVHSSLRVLHRRRQSHDLTYLPQLAYTPQSPFNKYVRALQYGNLLSAQILAFHKFQALPLARYPFYRWMDGEKLGYIALPKQLQHEMAWNRTHDLQISSPTR</sequence>
<reference evidence="2 3" key="1">
    <citation type="journal article" date="2021" name="Elife">
        <title>Chloroplast acquisition without the gene transfer in kleptoplastic sea slugs, Plakobranchus ocellatus.</title>
        <authorList>
            <person name="Maeda T."/>
            <person name="Takahashi S."/>
            <person name="Yoshida T."/>
            <person name="Shimamura S."/>
            <person name="Takaki Y."/>
            <person name="Nagai Y."/>
            <person name="Toyoda A."/>
            <person name="Suzuki Y."/>
            <person name="Arimoto A."/>
            <person name="Ishii H."/>
            <person name="Satoh N."/>
            <person name="Nishiyama T."/>
            <person name="Hasebe M."/>
            <person name="Maruyama T."/>
            <person name="Minagawa J."/>
            <person name="Obokata J."/>
            <person name="Shigenobu S."/>
        </authorList>
    </citation>
    <scope>NUCLEOTIDE SEQUENCE [LARGE SCALE GENOMIC DNA]</scope>
</reference>
<comment type="caution">
    <text evidence="2">The sequence shown here is derived from an EMBL/GenBank/DDBJ whole genome shotgun (WGS) entry which is preliminary data.</text>
</comment>
<dbReference type="Proteomes" id="UP000762676">
    <property type="component" value="Unassembled WGS sequence"/>
</dbReference>
<organism evidence="2 3">
    <name type="scientific">Elysia marginata</name>
    <dbReference type="NCBI Taxonomy" id="1093978"/>
    <lineage>
        <taxon>Eukaryota</taxon>
        <taxon>Metazoa</taxon>
        <taxon>Spiralia</taxon>
        <taxon>Lophotrochozoa</taxon>
        <taxon>Mollusca</taxon>
        <taxon>Gastropoda</taxon>
        <taxon>Heterobranchia</taxon>
        <taxon>Euthyneura</taxon>
        <taxon>Panpulmonata</taxon>
        <taxon>Sacoglossa</taxon>
        <taxon>Placobranchoidea</taxon>
        <taxon>Plakobranchidae</taxon>
        <taxon>Elysia</taxon>
    </lineage>
</organism>
<dbReference type="AlphaFoldDB" id="A0AAV4IAC1"/>
<accession>A0AAV4IAC1</accession>
<dbReference type="EMBL" id="BMAT01013124">
    <property type="protein sequence ID" value="GFS06041.1"/>
    <property type="molecule type" value="Genomic_DNA"/>
</dbReference>
<gene>
    <name evidence="2" type="ORF">ElyMa_006534100</name>
</gene>
<feature type="compositionally biased region" description="Polar residues" evidence="1">
    <location>
        <begin position="19"/>
        <end position="32"/>
    </location>
</feature>